<dbReference type="PANTHER" id="PTHR23028">
    <property type="entry name" value="ACETYLTRANSFERASE"/>
    <property type="match status" value="1"/>
</dbReference>
<dbReference type="Pfam" id="PF19040">
    <property type="entry name" value="SGNH"/>
    <property type="match status" value="1"/>
</dbReference>
<proteinExistence type="predicted"/>
<feature type="transmembrane region" description="Helical" evidence="1">
    <location>
        <begin position="244"/>
        <end position="269"/>
    </location>
</feature>
<feature type="transmembrane region" description="Helical" evidence="1">
    <location>
        <begin position="167"/>
        <end position="188"/>
    </location>
</feature>
<dbReference type="InterPro" id="IPR002656">
    <property type="entry name" value="Acyl_transf_3_dom"/>
</dbReference>
<feature type="transmembrane region" description="Helical" evidence="1">
    <location>
        <begin position="343"/>
        <end position="362"/>
    </location>
</feature>
<keyword evidence="1" id="KW-0812">Transmembrane</keyword>
<feature type="transmembrane region" description="Helical" evidence="1">
    <location>
        <begin position="200"/>
        <end position="218"/>
    </location>
</feature>
<feature type="transmembrane region" description="Helical" evidence="1">
    <location>
        <begin position="80"/>
        <end position="99"/>
    </location>
</feature>
<evidence type="ECO:0000259" key="3">
    <source>
        <dbReference type="Pfam" id="PF19040"/>
    </source>
</evidence>
<comment type="caution">
    <text evidence="4">The sequence shown here is derived from an EMBL/GenBank/DDBJ whole genome shotgun (WGS) entry which is preliminary data.</text>
</comment>
<evidence type="ECO:0008006" key="6">
    <source>
        <dbReference type="Google" id="ProtNLM"/>
    </source>
</evidence>
<feature type="transmembrane region" description="Helical" evidence="1">
    <location>
        <begin position="374"/>
        <end position="394"/>
    </location>
</feature>
<evidence type="ECO:0000313" key="4">
    <source>
        <dbReference type="EMBL" id="KDO13344.1"/>
    </source>
</evidence>
<feature type="domain" description="Acyltransferase 3" evidence="2">
    <location>
        <begin position="13"/>
        <end position="359"/>
    </location>
</feature>
<dbReference type="Proteomes" id="UP000027331">
    <property type="component" value="Unassembled WGS sequence"/>
</dbReference>
<keyword evidence="1" id="KW-0472">Membrane</keyword>
<feature type="transmembrane region" description="Helical" evidence="1">
    <location>
        <begin position="39"/>
        <end position="59"/>
    </location>
</feature>
<keyword evidence="5" id="KW-1185">Reference proteome</keyword>
<keyword evidence="1" id="KW-1133">Transmembrane helix</keyword>
<sequence>MNRTLPHKSDYRPEIDGLRAFAVISVVIFHAFPSWLKGGFIGVDIFFVISCFLITSHIFEKLNKGQFSFIDFFSHRIKRIFPTLSLVMGCSLVFGWFVLLSDEYAQLGKHIASGAVFIINFILVGEHGYFDNATETKPMLHLWSLAVEEQFYIFWPLILWMAWKCKLNLLITTISVAAISFFLNLYFVSDFSTEVFFLPIFRFWEILSGSLLAWLNIYKPEFFVKFKMLPEGFIFQNKLPKTRVLINFLMVRELPSFIGFSFLIFSVVFFDKSLLFPYFWALIPVFGTMLIIVGGSNSYLNRLFLMNPISIWFGLISYSLYLWHWPILSFVNIIFGEHANLEWRILVVLFSIVLAWITYVFYEKPIRFSVNFKGSVLSIFICLCLQGLFGFLIYQKNGITENNSHFKLISDAKGDWDFPRGLFRQGELLTTSTNSPTVLLFGDSLVEQYSPRVVELYKSGRGKDAGFLTRGGCASVPNSYRGDNPQDYIKKCAGHFDNFYKILSENPIDTIILSGAYTFYFKNESVIYIDESGLIYKGDIARKKSIEKFTEFVIDLSRKYSVVVLLPAPIDDRFNPSQLLFKDGKRSILLKNNISSDNFIIDTSFDKEMMARFLSKNITVLSQSTVVCPGAVCNPLTEDGEPKYKDAAHMRPFFVKKYMSQLDEFLLKSND</sequence>
<dbReference type="InterPro" id="IPR050879">
    <property type="entry name" value="Acyltransferase_3"/>
</dbReference>
<feature type="transmembrane region" description="Helical" evidence="1">
    <location>
        <begin position="111"/>
        <end position="130"/>
    </location>
</feature>
<reference evidence="4 5" key="1">
    <citation type="submission" date="2014-04" db="EMBL/GenBank/DDBJ databases">
        <title>Vibrio metecus sp. nov., a close relative of Vibrio cholerae isolated from coastal brackish ponds and clinical specimens.</title>
        <authorList>
            <person name="Kirchberger P.C."/>
            <person name="Turnsek M."/>
            <person name="Hunt D.E."/>
            <person name="Haley B.J."/>
            <person name="Colwell R."/>
            <person name="Polz M.F."/>
            <person name="Tarr C.L."/>
            <person name="Boucher Y."/>
        </authorList>
    </citation>
    <scope>NUCLEOTIDE SEQUENCE [LARGE SCALE GENOMIC DNA]</scope>
    <source>
        <strain evidence="5">PPCK-2014</strain>
    </source>
</reference>
<dbReference type="Pfam" id="PF01757">
    <property type="entry name" value="Acyl_transf_3"/>
    <property type="match status" value="1"/>
</dbReference>
<organism evidence="4 5">
    <name type="scientific">Vibrio metoecus</name>
    <dbReference type="NCBI Taxonomy" id="1481663"/>
    <lineage>
        <taxon>Bacteria</taxon>
        <taxon>Pseudomonadati</taxon>
        <taxon>Pseudomonadota</taxon>
        <taxon>Gammaproteobacteria</taxon>
        <taxon>Vibrionales</taxon>
        <taxon>Vibrionaceae</taxon>
        <taxon>Vibrio</taxon>
    </lineage>
</organism>
<protein>
    <recommendedName>
        <fullName evidence="6">Acyltransferase</fullName>
    </recommendedName>
</protein>
<name>A0ABR4RXP0_VIBMT</name>
<feature type="transmembrane region" description="Helical" evidence="1">
    <location>
        <begin position="16"/>
        <end position="33"/>
    </location>
</feature>
<feature type="transmembrane region" description="Helical" evidence="1">
    <location>
        <begin position="303"/>
        <end position="323"/>
    </location>
</feature>
<evidence type="ECO:0000259" key="2">
    <source>
        <dbReference type="Pfam" id="PF01757"/>
    </source>
</evidence>
<feature type="transmembrane region" description="Helical" evidence="1">
    <location>
        <begin position="275"/>
        <end position="296"/>
    </location>
</feature>
<evidence type="ECO:0000256" key="1">
    <source>
        <dbReference type="SAM" id="Phobius"/>
    </source>
</evidence>
<gene>
    <name evidence="4" type="ORF">DP83_17680</name>
</gene>
<dbReference type="EMBL" id="JJMN01000068">
    <property type="protein sequence ID" value="KDO13344.1"/>
    <property type="molecule type" value="Genomic_DNA"/>
</dbReference>
<dbReference type="PANTHER" id="PTHR23028:SF53">
    <property type="entry name" value="ACYL_TRANSF_3 DOMAIN-CONTAINING PROTEIN"/>
    <property type="match status" value="1"/>
</dbReference>
<dbReference type="InterPro" id="IPR043968">
    <property type="entry name" value="SGNH"/>
</dbReference>
<evidence type="ECO:0000313" key="5">
    <source>
        <dbReference type="Proteomes" id="UP000027331"/>
    </source>
</evidence>
<feature type="domain" description="SGNH" evidence="3">
    <location>
        <begin position="433"/>
        <end position="657"/>
    </location>
</feature>
<accession>A0ABR4RXP0</accession>